<evidence type="ECO:0000313" key="2">
    <source>
        <dbReference type="EMBL" id="PKK65727.1"/>
    </source>
</evidence>
<dbReference type="AlphaFoldDB" id="A0A2N1MVS4"/>
<evidence type="ECO:0000256" key="1">
    <source>
        <dbReference type="SAM" id="Phobius"/>
    </source>
</evidence>
<reference evidence="2 3" key="2">
    <citation type="submission" date="2017-10" db="EMBL/GenBank/DDBJ databases">
        <title>Extensive intraspecific genome diversity in a model arbuscular mycorrhizal fungus.</title>
        <authorList>
            <person name="Chen E.C.H."/>
            <person name="Morin E."/>
            <person name="Baudet D."/>
            <person name="Noel J."/>
            <person name="Ndikumana S."/>
            <person name="Charron P."/>
            <person name="St-Onge C."/>
            <person name="Giorgi J."/>
            <person name="Grigoriev I.V."/>
            <person name="Roux C."/>
            <person name="Martin F.M."/>
            <person name="Corradi N."/>
        </authorList>
    </citation>
    <scope>NUCLEOTIDE SEQUENCE [LARGE SCALE GENOMIC DNA]</scope>
    <source>
        <strain evidence="2 3">C2</strain>
    </source>
</reference>
<gene>
    <name evidence="2" type="ORF">RhiirC2_853412</name>
</gene>
<accession>A0A2N1MVS4</accession>
<comment type="caution">
    <text evidence="2">The sequence shown here is derived from an EMBL/GenBank/DDBJ whole genome shotgun (WGS) entry which is preliminary data.</text>
</comment>
<keyword evidence="1" id="KW-0472">Membrane</keyword>
<dbReference type="EMBL" id="LLXL01001209">
    <property type="protein sequence ID" value="PKK65727.1"/>
    <property type="molecule type" value="Genomic_DNA"/>
</dbReference>
<keyword evidence="1" id="KW-1133">Transmembrane helix</keyword>
<dbReference type="Proteomes" id="UP000233469">
    <property type="component" value="Unassembled WGS sequence"/>
</dbReference>
<proteinExistence type="predicted"/>
<dbReference type="VEuPathDB" id="FungiDB:FUN_005050"/>
<keyword evidence="1" id="KW-0812">Transmembrane</keyword>
<protein>
    <submittedName>
        <fullName evidence="2">Uncharacterized protein</fullName>
    </submittedName>
</protein>
<reference evidence="2 3" key="1">
    <citation type="submission" date="2016-04" db="EMBL/GenBank/DDBJ databases">
        <title>Genome analyses suggest a sexual origin of heterokaryosis in a supposedly ancient asexual fungus.</title>
        <authorList>
            <person name="Ropars J."/>
            <person name="Sedzielewska K."/>
            <person name="Noel J."/>
            <person name="Charron P."/>
            <person name="Farinelli L."/>
            <person name="Marton T."/>
            <person name="Kruger M."/>
            <person name="Pelin A."/>
            <person name="Brachmann A."/>
            <person name="Corradi N."/>
        </authorList>
    </citation>
    <scope>NUCLEOTIDE SEQUENCE [LARGE SCALE GENOMIC DNA]</scope>
    <source>
        <strain evidence="2 3">C2</strain>
    </source>
</reference>
<sequence length="134" mass="14955">MPVSTTEQNFGKIESFHCEFCPSNLNALLVRFVLFSSIIQIYYLSLSFHNYKGVIGYQGPAESSISKGSTMHELMLTLQVTNTIAQAVTNICTIIAKVEILESCETGYARYSVFLSLKEDLEKEEVEAGIGERE</sequence>
<evidence type="ECO:0000313" key="3">
    <source>
        <dbReference type="Proteomes" id="UP000233469"/>
    </source>
</evidence>
<feature type="transmembrane region" description="Helical" evidence="1">
    <location>
        <begin position="25"/>
        <end position="44"/>
    </location>
</feature>
<name>A0A2N1MVS4_9GLOM</name>
<organism evidence="2 3">
    <name type="scientific">Rhizophagus irregularis</name>
    <dbReference type="NCBI Taxonomy" id="588596"/>
    <lineage>
        <taxon>Eukaryota</taxon>
        <taxon>Fungi</taxon>
        <taxon>Fungi incertae sedis</taxon>
        <taxon>Mucoromycota</taxon>
        <taxon>Glomeromycotina</taxon>
        <taxon>Glomeromycetes</taxon>
        <taxon>Glomerales</taxon>
        <taxon>Glomeraceae</taxon>
        <taxon>Rhizophagus</taxon>
    </lineage>
</organism>